<evidence type="ECO:0000256" key="13">
    <source>
        <dbReference type="ARBA" id="ARBA00022989"/>
    </source>
</evidence>
<evidence type="ECO:0000256" key="7">
    <source>
        <dbReference type="ARBA" id="ARBA00022692"/>
    </source>
</evidence>
<dbReference type="Gene3D" id="2.60.120.430">
    <property type="entry name" value="Galactose-binding lectin"/>
    <property type="match status" value="1"/>
</dbReference>
<dbReference type="Pfam" id="PF07714">
    <property type="entry name" value="PK_Tyr_Ser-Thr"/>
    <property type="match status" value="1"/>
</dbReference>
<name>A0A834TRU5_9FABA</name>
<evidence type="ECO:0000256" key="8">
    <source>
        <dbReference type="ARBA" id="ARBA00022729"/>
    </source>
</evidence>
<dbReference type="InterPro" id="IPR008271">
    <property type="entry name" value="Ser/Thr_kinase_AS"/>
</dbReference>
<comment type="caution">
    <text evidence="22">The sequence shown here is derived from an EMBL/GenBank/DDBJ whole genome shotgun (WGS) entry which is preliminary data.</text>
</comment>
<dbReference type="Pfam" id="PF13855">
    <property type="entry name" value="LRR_8"/>
    <property type="match status" value="1"/>
</dbReference>
<evidence type="ECO:0000256" key="12">
    <source>
        <dbReference type="ARBA" id="ARBA00022840"/>
    </source>
</evidence>
<dbReference type="Pfam" id="PF12819">
    <property type="entry name" value="Malectin_like"/>
    <property type="match status" value="1"/>
</dbReference>
<dbReference type="Gene3D" id="1.10.510.10">
    <property type="entry name" value="Transferase(Phosphotransferase) domain 1"/>
    <property type="match status" value="1"/>
</dbReference>
<evidence type="ECO:0000256" key="11">
    <source>
        <dbReference type="ARBA" id="ARBA00022777"/>
    </source>
</evidence>
<dbReference type="SUPFAM" id="SSF56112">
    <property type="entry name" value="Protein kinase-like (PK-like)"/>
    <property type="match status" value="1"/>
</dbReference>
<reference evidence="22" key="1">
    <citation type="submission" date="2020-09" db="EMBL/GenBank/DDBJ databases">
        <title>Genome-Enabled Discovery of Anthraquinone Biosynthesis in Senna tora.</title>
        <authorList>
            <person name="Kang S.-H."/>
            <person name="Pandey R.P."/>
            <person name="Lee C.-M."/>
            <person name="Sim J.-S."/>
            <person name="Jeong J.-T."/>
            <person name="Choi B.-S."/>
            <person name="Jung M."/>
            <person name="Ginzburg D."/>
            <person name="Zhao K."/>
            <person name="Won S.Y."/>
            <person name="Oh T.-J."/>
            <person name="Yu Y."/>
            <person name="Kim N.-H."/>
            <person name="Lee O.R."/>
            <person name="Lee T.-H."/>
            <person name="Bashyal P."/>
            <person name="Kim T.-S."/>
            <person name="Lee W.-H."/>
            <person name="Kawkins C."/>
            <person name="Kim C.-K."/>
            <person name="Kim J.S."/>
            <person name="Ahn B.O."/>
            <person name="Rhee S.Y."/>
            <person name="Sohng J.K."/>
        </authorList>
    </citation>
    <scope>NUCLEOTIDE SEQUENCE</scope>
    <source>
        <tissue evidence="22">Leaf</tissue>
    </source>
</reference>
<keyword evidence="14 19" id="KW-0472">Membrane</keyword>
<dbReference type="SMART" id="SM00220">
    <property type="entry name" value="S_TKc"/>
    <property type="match status" value="1"/>
</dbReference>
<keyword evidence="6" id="KW-0808">Transferase</keyword>
<dbReference type="Gene3D" id="3.80.10.10">
    <property type="entry name" value="Ribonuclease Inhibitor"/>
    <property type="match status" value="1"/>
</dbReference>
<dbReference type="InterPro" id="IPR032675">
    <property type="entry name" value="LRR_dom_sf"/>
</dbReference>
<evidence type="ECO:0000256" key="1">
    <source>
        <dbReference type="ARBA" id="ARBA00004167"/>
    </source>
</evidence>
<keyword evidence="8 20" id="KW-0732">Signal</keyword>
<proteinExistence type="predicted"/>
<evidence type="ECO:0000256" key="15">
    <source>
        <dbReference type="ARBA" id="ARBA00023170"/>
    </source>
</evidence>
<dbReference type="InterPro" id="IPR003591">
    <property type="entry name" value="Leu-rich_rpt_typical-subtyp"/>
</dbReference>
<comment type="catalytic activity">
    <reaction evidence="17">
        <text>L-seryl-[protein] + ATP = O-phospho-L-seryl-[protein] + ADP + H(+)</text>
        <dbReference type="Rhea" id="RHEA:17989"/>
        <dbReference type="Rhea" id="RHEA-COMP:9863"/>
        <dbReference type="Rhea" id="RHEA-COMP:11604"/>
        <dbReference type="ChEBI" id="CHEBI:15378"/>
        <dbReference type="ChEBI" id="CHEBI:29999"/>
        <dbReference type="ChEBI" id="CHEBI:30616"/>
        <dbReference type="ChEBI" id="CHEBI:83421"/>
        <dbReference type="ChEBI" id="CHEBI:456216"/>
        <dbReference type="EC" id="2.7.11.1"/>
    </reaction>
</comment>
<feature type="chain" id="PRO_5032481829" description="non-specific serine/threonine protein kinase" evidence="20">
    <location>
        <begin position="22"/>
        <end position="918"/>
    </location>
</feature>
<dbReference type="GO" id="GO:0005524">
    <property type="term" value="F:ATP binding"/>
    <property type="evidence" value="ECO:0007669"/>
    <property type="project" value="UniProtKB-UniRule"/>
</dbReference>
<evidence type="ECO:0000256" key="9">
    <source>
        <dbReference type="ARBA" id="ARBA00022737"/>
    </source>
</evidence>
<keyword evidence="7 19" id="KW-0812">Transmembrane</keyword>
<feature type="binding site" evidence="18">
    <location>
        <position position="661"/>
    </location>
    <ligand>
        <name>ATP</name>
        <dbReference type="ChEBI" id="CHEBI:30616"/>
    </ligand>
</feature>
<dbReference type="EC" id="2.7.11.1" evidence="2"/>
<comment type="subcellular location">
    <subcellularLocation>
        <location evidence="1">Membrane</location>
        <topology evidence="1">Single-pass membrane protein</topology>
    </subcellularLocation>
</comment>
<dbReference type="FunFam" id="1.10.510.10:FF:000146">
    <property type="entry name" value="LRR receptor-like serine/threonine-protein kinase IOS1"/>
    <property type="match status" value="1"/>
</dbReference>
<keyword evidence="10 18" id="KW-0547">Nucleotide-binding</keyword>
<dbReference type="PANTHER" id="PTHR45631">
    <property type="entry name" value="OS07G0107800 PROTEIN-RELATED"/>
    <property type="match status" value="1"/>
</dbReference>
<keyword evidence="15 22" id="KW-0675">Receptor</keyword>
<dbReference type="InterPro" id="IPR011009">
    <property type="entry name" value="Kinase-like_dom_sf"/>
</dbReference>
<evidence type="ECO:0000256" key="4">
    <source>
        <dbReference type="ARBA" id="ARBA00022553"/>
    </source>
</evidence>
<evidence type="ECO:0000256" key="20">
    <source>
        <dbReference type="SAM" id="SignalP"/>
    </source>
</evidence>
<keyword evidence="23" id="KW-1185">Reference proteome</keyword>
<dbReference type="SUPFAM" id="SSF52058">
    <property type="entry name" value="L domain-like"/>
    <property type="match status" value="1"/>
</dbReference>
<dbReference type="InterPro" id="IPR000719">
    <property type="entry name" value="Prot_kinase_dom"/>
</dbReference>
<dbReference type="PANTHER" id="PTHR45631:SF21">
    <property type="entry name" value="PROTEIN KINASE DOMAIN-CONTAINING PROTEIN"/>
    <property type="match status" value="1"/>
</dbReference>
<evidence type="ECO:0000313" key="22">
    <source>
        <dbReference type="EMBL" id="KAF7825761.1"/>
    </source>
</evidence>
<comment type="catalytic activity">
    <reaction evidence="16">
        <text>L-threonyl-[protein] + ATP = O-phospho-L-threonyl-[protein] + ADP + H(+)</text>
        <dbReference type="Rhea" id="RHEA:46608"/>
        <dbReference type="Rhea" id="RHEA-COMP:11060"/>
        <dbReference type="Rhea" id="RHEA-COMP:11605"/>
        <dbReference type="ChEBI" id="CHEBI:15378"/>
        <dbReference type="ChEBI" id="CHEBI:30013"/>
        <dbReference type="ChEBI" id="CHEBI:30616"/>
        <dbReference type="ChEBI" id="CHEBI:61977"/>
        <dbReference type="ChEBI" id="CHEBI:456216"/>
        <dbReference type="EC" id="2.7.11.1"/>
    </reaction>
</comment>
<evidence type="ECO:0000256" key="6">
    <source>
        <dbReference type="ARBA" id="ARBA00022679"/>
    </source>
</evidence>
<evidence type="ECO:0000256" key="16">
    <source>
        <dbReference type="ARBA" id="ARBA00047899"/>
    </source>
</evidence>
<evidence type="ECO:0000313" key="23">
    <source>
        <dbReference type="Proteomes" id="UP000634136"/>
    </source>
</evidence>
<dbReference type="InterPro" id="IPR001245">
    <property type="entry name" value="Ser-Thr/Tyr_kinase_cat_dom"/>
</dbReference>
<feature type="transmembrane region" description="Helical" evidence="19">
    <location>
        <begin position="572"/>
        <end position="595"/>
    </location>
</feature>
<keyword evidence="4" id="KW-0597">Phosphoprotein</keyword>
<dbReference type="SMART" id="SM00369">
    <property type="entry name" value="LRR_TYP"/>
    <property type="match status" value="3"/>
</dbReference>
<gene>
    <name evidence="22" type="ORF">G2W53_016925</name>
</gene>
<dbReference type="Gene3D" id="3.30.200.20">
    <property type="entry name" value="Phosphorylase Kinase, domain 1"/>
    <property type="match status" value="1"/>
</dbReference>
<dbReference type="PROSITE" id="PS51450">
    <property type="entry name" value="LRR"/>
    <property type="match status" value="1"/>
</dbReference>
<feature type="domain" description="Protein kinase" evidence="21">
    <location>
        <begin position="633"/>
        <end position="915"/>
    </location>
</feature>
<keyword evidence="11 22" id="KW-0418">Kinase</keyword>
<organism evidence="22 23">
    <name type="scientific">Senna tora</name>
    <dbReference type="NCBI Taxonomy" id="362788"/>
    <lineage>
        <taxon>Eukaryota</taxon>
        <taxon>Viridiplantae</taxon>
        <taxon>Streptophyta</taxon>
        <taxon>Embryophyta</taxon>
        <taxon>Tracheophyta</taxon>
        <taxon>Spermatophyta</taxon>
        <taxon>Magnoliopsida</taxon>
        <taxon>eudicotyledons</taxon>
        <taxon>Gunneridae</taxon>
        <taxon>Pentapetalae</taxon>
        <taxon>rosids</taxon>
        <taxon>fabids</taxon>
        <taxon>Fabales</taxon>
        <taxon>Fabaceae</taxon>
        <taxon>Caesalpinioideae</taxon>
        <taxon>Cassia clade</taxon>
        <taxon>Senna</taxon>
    </lineage>
</organism>
<dbReference type="Proteomes" id="UP000634136">
    <property type="component" value="Unassembled WGS sequence"/>
</dbReference>
<evidence type="ECO:0000256" key="10">
    <source>
        <dbReference type="ARBA" id="ARBA00022741"/>
    </source>
</evidence>
<evidence type="ECO:0000256" key="2">
    <source>
        <dbReference type="ARBA" id="ARBA00012513"/>
    </source>
</evidence>
<evidence type="ECO:0000259" key="21">
    <source>
        <dbReference type="PROSITE" id="PS50011"/>
    </source>
</evidence>
<accession>A0A834TRU5</accession>
<dbReference type="PROSITE" id="PS00107">
    <property type="entry name" value="PROTEIN_KINASE_ATP"/>
    <property type="match status" value="1"/>
</dbReference>
<sequence>MDLFPWVGFFLFCSFWSVIFCDQEVRLLTSSQLDKSFSRTLTTGFLSISCGGSTSFNDSSNILWTPDTTYISTGKTTSISYNDGTSLLNVSARFFPDSRGRKCYRIPVDNATSLVLVRAKFVYKNYDGLGNPPTFSVSLGTAIAATINLTKDDPWTEEFLWTVNKDTLPFCLIATPNGGSPVISTLELRPLPQGAYTSGMEDVSDKLLRKSYRIDCGYTNESIQYPLDPYDRMWDADRSFTPFHVATGFKIQLSFNQSSLMEKPPASVLQTARVLARRNMLTYNLLLDALGDYYIILYFAGVLPVFPSFDVFINGDLVESNYKINSSEISALYVTRKGISSLNITLRSISFYPQINALEVYQMVDIPSEASSTTVSALQVIQQSTGLDLGWQDDPCSPSPWDHIGCKGSLVTSLDLSGVNFRSISPTFGDLLDLKKLDLHNTSLAGEIQNLGSLQNLEKLNLSFNHLTSFGEELESLVSLQILDLQNNSLQGLVPDSLGELENLHLLNLDNNKLQGPLPESLNKETIEIRTSGNLCLTFATAICDDASSTPTIETPQVTIVPTKKHNVHNHLAIILGVVGGATLALLIICLSVLLHMTKRRYEVSHTAREEMDIKNWGAAKIFSYKEIKAATGNFKEVIGKGSFGSVYRGKLSDGKSVAVKVRLDKTQLGADSFINEVHLLSKIHHQNLVSLEGFCHESKHQILVYEYLAGGSLADHLYGTNSQKTSLSWVRRLKIAVDAAKGLDYLHNGNEPRIIHRDVKCSNILLDTEMNGKVCDFGLSKQVTQADATHVTTVVKGTAGYLDPEYYSSQQLTEKSDVYSFGVVLLELICGREPLSHSGTPDSFNLVLWAKPYLQADAFEIVDGSINGTFDIESMRKTAYIAVKSVERDASLRPNIAEVLAELKEAYDIQLRFLESI</sequence>
<evidence type="ECO:0000256" key="5">
    <source>
        <dbReference type="ARBA" id="ARBA00022614"/>
    </source>
</evidence>
<feature type="signal peptide" evidence="20">
    <location>
        <begin position="1"/>
        <end position="21"/>
    </location>
</feature>
<dbReference type="InterPro" id="IPR017441">
    <property type="entry name" value="Protein_kinase_ATP_BS"/>
</dbReference>
<dbReference type="CDD" id="cd14066">
    <property type="entry name" value="STKc_IRAK"/>
    <property type="match status" value="1"/>
</dbReference>
<dbReference type="AlphaFoldDB" id="A0A834TRU5"/>
<keyword evidence="12 18" id="KW-0067">ATP-binding</keyword>
<evidence type="ECO:0000256" key="3">
    <source>
        <dbReference type="ARBA" id="ARBA00022527"/>
    </source>
</evidence>
<evidence type="ECO:0000256" key="18">
    <source>
        <dbReference type="PROSITE-ProRule" id="PRU10141"/>
    </source>
</evidence>
<dbReference type="InterPro" id="IPR001611">
    <property type="entry name" value="Leu-rich_rpt"/>
</dbReference>
<evidence type="ECO:0000256" key="17">
    <source>
        <dbReference type="ARBA" id="ARBA00048679"/>
    </source>
</evidence>
<keyword evidence="3" id="KW-0723">Serine/threonine-protein kinase</keyword>
<protein>
    <recommendedName>
        <fullName evidence="2">non-specific serine/threonine protein kinase</fullName>
        <ecNumber evidence="2">2.7.11.1</ecNumber>
    </recommendedName>
</protein>
<dbReference type="InterPro" id="IPR024788">
    <property type="entry name" value="Malectin-like_Carb-bd_dom"/>
</dbReference>
<dbReference type="GO" id="GO:0016020">
    <property type="term" value="C:membrane"/>
    <property type="evidence" value="ECO:0007669"/>
    <property type="project" value="UniProtKB-SubCell"/>
</dbReference>
<dbReference type="OrthoDB" id="1882297at2759"/>
<dbReference type="PROSITE" id="PS50011">
    <property type="entry name" value="PROTEIN_KINASE_DOM"/>
    <property type="match status" value="1"/>
</dbReference>
<evidence type="ECO:0000256" key="14">
    <source>
        <dbReference type="ARBA" id="ARBA00023136"/>
    </source>
</evidence>
<dbReference type="FunFam" id="3.30.200.20:FF:000178">
    <property type="entry name" value="serine/threonine-protein kinase PBS1-like"/>
    <property type="match status" value="1"/>
</dbReference>
<keyword evidence="13 19" id="KW-1133">Transmembrane helix</keyword>
<dbReference type="EMBL" id="JAAIUW010000006">
    <property type="protein sequence ID" value="KAF7825761.1"/>
    <property type="molecule type" value="Genomic_DNA"/>
</dbReference>
<keyword evidence="9" id="KW-0677">Repeat</keyword>
<evidence type="ECO:0000256" key="19">
    <source>
        <dbReference type="SAM" id="Phobius"/>
    </source>
</evidence>
<dbReference type="GO" id="GO:0004674">
    <property type="term" value="F:protein serine/threonine kinase activity"/>
    <property type="evidence" value="ECO:0007669"/>
    <property type="project" value="UniProtKB-KW"/>
</dbReference>
<keyword evidence="5" id="KW-0433">Leucine-rich repeat</keyword>
<dbReference type="PROSITE" id="PS00108">
    <property type="entry name" value="PROTEIN_KINASE_ST"/>
    <property type="match status" value="1"/>
</dbReference>